<evidence type="ECO:0000259" key="17">
    <source>
        <dbReference type="Pfam" id="PF08029"/>
    </source>
</evidence>
<dbReference type="GO" id="GO:0005737">
    <property type="term" value="C:cytoplasm"/>
    <property type="evidence" value="ECO:0007669"/>
    <property type="project" value="UniProtKB-SubCell"/>
</dbReference>
<dbReference type="NCBIfam" id="TIGR00070">
    <property type="entry name" value="hisG"/>
    <property type="match status" value="1"/>
</dbReference>
<dbReference type="SUPFAM" id="SSF54913">
    <property type="entry name" value="GlnB-like"/>
    <property type="match status" value="1"/>
</dbReference>
<comment type="subcellular location">
    <subcellularLocation>
        <location evidence="2">Cytoplasm</location>
    </subcellularLocation>
</comment>
<keyword evidence="7 18" id="KW-0328">Glycosyltransferase</keyword>
<dbReference type="STRING" id="1801756.A3C67_02250"/>
<comment type="caution">
    <text evidence="18">The sequence shown here is derived from an EMBL/GenBank/DDBJ whole genome shotgun (WGS) entry which is preliminary data.</text>
</comment>
<dbReference type="Gene3D" id="3.30.70.120">
    <property type="match status" value="1"/>
</dbReference>
<dbReference type="Pfam" id="PF08029">
    <property type="entry name" value="HisG_C"/>
    <property type="match status" value="1"/>
</dbReference>
<dbReference type="InterPro" id="IPR015867">
    <property type="entry name" value="N-reg_PII/ATP_PRibTrfase_C"/>
</dbReference>
<evidence type="ECO:0000256" key="15">
    <source>
        <dbReference type="NCBIfam" id="TIGR00070"/>
    </source>
</evidence>
<evidence type="ECO:0000256" key="6">
    <source>
        <dbReference type="ARBA" id="ARBA00022605"/>
    </source>
</evidence>
<dbReference type="UniPathway" id="UPA00031">
    <property type="reaction ID" value="UER00006"/>
</dbReference>
<dbReference type="GO" id="GO:0005524">
    <property type="term" value="F:ATP binding"/>
    <property type="evidence" value="ECO:0007669"/>
    <property type="project" value="UniProtKB-KW"/>
</dbReference>
<keyword evidence="5" id="KW-0963">Cytoplasm</keyword>
<proteinExistence type="predicted"/>
<sequence length="295" mass="32767">MKPIDIVVPDGSMQEVVMGLFAKAGMPITIEKKRTKEGKVGVPWIKRVAFQRPQEIPHYLHRGHFDIAICGEDWLANWGYKFPILLKLPIGRSGNKLVKVVLAVSQTSGISRVEDLPLGAEVATEYVQLVEKFFKERGRTDIRVLPSFGNTEHKIAFGATAIVDVSESGDSIGENQLEAIDMVMESHTVIVANEDSLAEKEKRPYIDCFVRLIRGAYQASQYVMVIANVPTNAVEEASRILGGLKGASRSPLAVPDWFALQSIVRREDEQTVIFKLLQIGVTDIIVNRDIPLIMT</sequence>
<evidence type="ECO:0000256" key="4">
    <source>
        <dbReference type="ARBA" id="ARBA00011946"/>
    </source>
</evidence>
<reference evidence="18 19" key="1">
    <citation type="journal article" date="2016" name="Nat. Commun.">
        <title>Thousands of microbial genomes shed light on interconnected biogeochemical processes in an aquifer system.</title>
        <authorList>
            <person name="Anantharaman K."/>
            <person name="Brown C.T."/>
            <person name="Hug L.A."/>
            <person name="Sharon I."/>
            <person name="Castelle C.J."/>
            <person name="Probst A.J."/>
            <person name="Thomas B.C."/>
            <person name="Singh A."/>
            <person name="Wilkins M.J."/>
            <person name="Karaoz U."/>
            <person name="Brodie E.L."/>
            <person name="Williams K.H."/>
            <person name="Hubbard S.S."/>
            <person name="Banfield J.F."/>
        </authorList>
    </citation>
    <scope>NUCLEOTIDE SEQUENCE [LARGE SCALE GENOMIC DNA]</scope>
</reference>
<keyword evidence="11" id="KW-0067">ATP-binding</keyword>
<evidence type="ECO:0000256" key="5">
    <source>
        <dbReference type="ARBA" id="ARBA00022490"/>
    </source>
</evidence>
<evidence type="ECO:0000256" key="2">
    <source>
        <dbReference type="ARBA" id="ARBA00004496"/>
    </source>
</evidence>
<dbReference type="InterPro" id="IPR011322">
    <property type="entry name" value="N-reg_PII-like_a/b"/>
</dbReference>
<organism evidence="18 19">
    <name type="scientific">Candidatus Nomurabacteria bacterium RIFCSPHIGHO2_02_FULL_42_19</name>
    <dbReference type="NCBI Taxonomy" id="1801756"/>
    <lineage>
        <taxon>Bacteria</taxon>
        <taxon>Candidatus Nomuraibacteriota</taxon>
    </lineage>
</organism>
<dbReference type="GO" id="GO:0000105">
    <property type="term" value="P:L-histidine biosynthetic process"/>
    <property type="evidence" value="ECO:0007669"/>
    <property type="project" value="UniProtKB-UniRule"/>
</dbReference>
<dbReference type="Proteomes" id="UP000179275">
    <property type="component" value="Unassembled WGS sequence"/>
</dbReference>
<protein>
    <recommendedName>
        <fullName evidence="4 15">ATP phosphoribosyltransferase</fullName>
        <ecNumber evidence="4 15">2.4.2.17</ecNumber>
    </recommendedName>
</protein>
<dbReference type="InterPro" id="IPR001348">
    <property type="entry name" value="ATP_PRibTrfase_HisG"/>
</dbReference>
<dbReference type="SUPFAM" id="SSF53850">
    <property type="entry name" value="Periplasmic binding protein-like II"/>
    <property type="match status" value="1"/>
</dbReference>
<comment type="pathway">
    <text evidence="3">Amino-acid biosynthesis; L-histidine biosynthesis; L-histidine from 5-phospho-alpha-D-ribose 1-diphosphate: step 1/9.</text>
</comment>
<evidence type="ECO:0000256" key="12">
    <source>
        <dbReference type="ARBA" id="ARBA00022842"/>
    </source>
</evidence>
<evidence type="ECO:0000256" key="11">
    <source>
        <dbReference type="ARBA" id="ARBA00022840"/>
    </source>
</evidence>
<evidence type="ECO:0000256" key="8">
    <source>
        <dbReference type="ARBA" id="ARBA00022679"/>
    </source>
</evidence>
<dbReference type="InterPro" id="IPR013115">
    <property type="entry name" value="HisG_C"/>
</dbReference>
<evidence type="ECO:0000256" key="13">
    <source>
        <dbReference type="ARBA" id="ARBA00023102"/>
    </source>
</evidence>
<feature type="domain" description="ATP phosphoribosyltransferase catalytic" evidence="16">
    <location>
        <begin position="52"/>
        <end position="211"/>
    </location>
</feature>
<dbReference type="AlphaFoldDB" id="A0A1F6W3G0"/>
<evidence type="ECO:0000259" key="16">
    <source>
        <dbReference type="Pfam" id="PF01634"/>
    </source>
</evidence>
<evidence type="ECO:0000256" key="3">
    <source>
        <dbReference type="ARBA" id="ARBA00004667"/>
    </source>
</evidence>
<name>A0A1F6W3G0_9BACT</name>
<dbReference type="EMBL" id="MFUG01000003">
    <property type="protein sequence ID" value="OGI76431.1"/>
    <property type="molecule type" value="Genomic_DNA"/>
</dbReference>
<dbReference type="NCBIfam" id="TIGR03455">
    <property type="entry name" value="HisG_C-term"/>
    <property type="match status" value="1"/>
</dbReference>
<keyword evidence="12" id="KW-0460">Magnesium</keyword>
<keyword evidence="10" id="KW-0547">Nucleotide-binding</keyword>
<keyword evidence="9" id="KW-0479">Metal-binding</keyword>
<dbReference type="PANTHER" id="PTHR21403:SF10">
    <property type="entry name" value="ATP PHOSPHORIBOSYLTRANSFERASE"/>
    <property type="match status" value="1"/>
</dbReference>
<comment type="function">
    <text evidence="14">Catalyzes the condensation of ATP and 5-phosphoribose 1-diphosphate to form N'-(5'-phosphoribosyl)-ATP (PR-ATP). Has a crucial role in the pathway because the rate of histidine biosynthesis seems to be controlled primarily by regulation of HisG enzymatic activity.</text>
</comment>
<evidence type="ECO:0000313" key="19">
    <source>
        <dbReference type="Proteomes" id="UP000179275"/>
    </source>
</evidence>
<keyword evidence="6" id="KW-0028">Amino-acid biosynthesis</keyword>
<evidence type="ECO:0000256" key="9">
    <source>
        <dbReference type="ARBA" id="ARBA00022723"/>
    </source>
</evidence>
<feature type="domain" description="Histidine biosynthesis HisG C-terminal" evidence="17">
    <location>
        <begin position="219"/>
        <end position="286"/>
    </location>
</feature>
<gene>
    <name evidence="18" type="ORF">A3C67_02250</name>
</gene>
<evidence type="ECO:0000313" key="18">
    <source>
        <dbReference type="EMBL" id="OGI76431.1"/>
    </source>
</evidence>
<evidence type="ECO:0000256" key="10">
    <source>
        <dbReference type="ARBA" id="ARBA00022741"/>
    </source>
</evidence>
<dbReference type="EC" id="2.4.2.17" evidence="4 15"/>
<dbReference type="GO" id="GO:0003879">
    <property type="term" value="F:ATP phosphoribosyltransferase activity"/>
    <property type="evidence" value="ECO:0007669"/>
    <property type="project" value="UniProtKB-UniRule"/>
</dbReference>
<evidence type="ECO:0000256" key="7">
    <source>
        <dbReference type="ARBA" id="ARBA00022676"/>
    </source>
</evidence>
<keyword evidence="8 18" id="KW-0808">Transferase</keyword>
<accession>A0A1F6W3G0</accession>
<dbReference type="GO" id="GO:0000287">
    <property type="term" value="F:magnesium ion binding"/>
    <property type="evidence" value="ECO:0007669"/>
    <property type="project" value="InterPro"/>
</dbReference>
<keyword evidence="13" id="KW-0368">Histidine biosynthesis</keyword>
<dbReference type="PANTHER" id="PTHR21403">
    <property type="entry name" value="ATP PHOSPHORIBOSYLTRANSFERASE ATP-PRTASE"/>
    <property type="match status" value="1"/>
</dbReference>
<dbReference type="InterPro" id="IPR013820">
    <property type="entry name" value="ATP_PRibTrfase_cat"/>
</dbReference>
<evidence type="ECO:0000256" key="14">
    <source>
        <dbReference type="ARBA" id="ARBA00024861"/>
    </source>
</evidence>
<comment type="catalytic activity">
    <reaction evidence="1">
        <text>1-(5-phospho-beta-D-ribosyl)-ATP + diphosphate = 5-phospho-alpha-D-ribose 1-diphosphate + ATP</text>
        <dbReference type="Rhea" id="RHEA:18473"/>
        <dbReference type="ChEBI" id="CHEBI:30616"/>
        <dbReference type="ChEBI" id="CHEBI:33019"/>
        <dbReference type="ChEBI" id="CHEBI:58017"/>
        <dbReference type="ChEBI" id="CHEBI:73183"/>
        <dbReference type="EC" id="2.4.2.17"/>
    </reaction>
</comment>
<dbReference type="Gene3D" id="3.40.190.10">
    <property type="entry name" value="Periplasmic binding protein-like II"/>
    <property type="match status" value="2"/>
</dbReference>
<dbReference type="Pfam" id="PF01634">
    <property type="entry name" value="HisG"/>
    <property type="match status" value="1"/>
</dbReference>
<evidence type="ECO:0000256" key="1">
    <source>
        <dbReference type="ARBA" id="ARBA00000915"/>
    </source>
</evidence>